<comment type="caution">
    <text evidence="2">The sequence shown here is derived from an EMBL/GenBank/DDBJ whole genome shotgun (WGS) entry which is preliminary data.</text>
</comment>
<dbReference type="OrthoDB" id="10265785at2759"/>
<proteinExistence type="predicted"/>
<gene>
    <name evidence="2" type="ORF">HPB48_018554</name>
</gene>
<dbReference type="Proteomes" id="UP000821853">
    <property type="component" value="Unassembled WGS sequence"/>
</dbReference>
<feature type="compositionally biased region" description="Basic residues" evidence="1">
    <location>
        <begin position="96"/>
        <end position="110"/>
    </location>
</feature>
<dbReference type="Gene3D" id="3.40.50.300">
    <property type="entry name" value="P-loop containing nucleotide triphosphate hydrolases"/>
    <property type="match status" value="1"/>
</dbReference>
<dbReference type="VEuPathDB" id="VectorBase:HLOH_046440"/>
<name>A0A9J6GS42_HAELO</name>
<evidence type="ECO:0000313" key="2">
    <source>
        <dbReference type="EMBL" id="KAH9378277.1"/>
    </source>
</evidence>
<protein>
    <submittedName>
        <fullName evidence="2">Uncharacterized protein</fullName>
    </submittedName>
</protein>
<accession>A0A9J6GS42</accession>
<feature type="region of interest" description="Disordered" evidence="1">
    <location>
        <begin position="86"/>
        <end position="110"/>
    </location>
</feature>
<dbReference type="InterPro" id="IPR027417">
    <property type="entry name" value="P-loop_NTPase"/>
</dbReference>
<evidence type="ECO:0000256" key="1">
    <source>
        <dbReference type="SAM" id="MobiDB-lite"/>
    </source>
</evidence>
<keyword evidence="3" id="KW-1185">Reference proteome</keyword>
<sequence length="110" mass="12632">MIISNPVVIRLRKKDERPGNIKQFYVMCADLEDKLKAISNIYGVLAIGQTILFCQTRQSAVWLARKMSEEGHRVRALRRAHCGAAHLRTGPLPHRPGPRPRHHQRLRKGH</sequence>
<dbReference type="EMBL" id="JABSTR010000008">
    <property type="protein sequence ID" value="KAH9378277.1"/>
    <property type="molecule type" value="Genomic_DNA"/>
</dbReference>
<organism evidence="2 3">
    <name type="scientific">Haemaphysalis longicornis</name>
    <name type="common">Bush tick</name>
    <dbReference type="NCBI Taxonomy" id="44386"/>
    <lineage>
        <taxon>Eukaryota</taxon>
        <taxon>Metazoa</taxon>
        <taxon>Ecdysozoa</taxon>
        <taxon>Arthropoda</taxon>
        <taxon>Chelicerata</taxon>
        <taxon>Arachnida</taxon>
        <taxon>Acari</taxon>
        <taxon>Parasitiformes</taxon>
        <taxon>Ixodida</taxon>
        <taxon>Ixodoidea</taxon>
        <taxon>Ixodidae</taxon>
        <taxon>Haemaphysalinae</taxon>
        <taxon>Haemaphysalis</taxon>
    </lineage>
</organism>
<reference evidence="2 3" key="1">
    <citation type="journal article" date="2020" name="Cell">
        <title>Large-Scale Comparative Analyses of Tick Genomes Elucidate Their Genetic Diversity and Vector Capacities.</title>
        <authorList>
            <consortium name="Tick Genome and Microbiome Consortium (TIGMIC)"/>
            <person name="Jia N."/>
            <person name="Wang J."/>
            <person name="Shi W."/>
            <person name="Du L."/>
            <person name="Sun Y."/>
            <person name="Zhan W."/>
            <person name="Jiang J.F."/>
            <person name="Wang Q."/>
            <person name="Zhang B."/>
            <person name="Ji P."/>
            <person name="Bell-Sakyi L."/>
            <person name="Cui X.M."/>
            <person name="Yuan T.T."/>
            <person name="Jiang B.G."/>
            <person name="Yang W.F."/>
            <person name="Lam T.T."/>
            <person name="Chang Q.C."/>
            <person name="Ding S.J."/>
            <person name="Wang X.J."/>
            <person name="Zhu J.G."/>
            <person name="Ruan X.D."/>
            <person name="Zhao L."/>
            <person name="Wei J.T."/>
            <person name="Ye R.Z."/>
            <person name="Que T.C."/>
            <person name="Du C.H."/>
            <person name="Zhou Y.H."/>
            <person name="Cheng J.X."/>
            <person name="Dai P.F."/>
            <person name="Guo W.B."/>
            <person name="Han X.H."/>
            <person name="Huang E.J."/>
            <person name="Li L.F."/>
            <person name="Wei W."/>
            <person name="Gao Y.C."/>
            <person name="Liu J.Z."/>
            <person name="Shao H.Z."/>
            <person name="Wang X."/>
            <person name="Wang C.C."/>
            <person name="Yang T.C."/>
            <person name="Huo Q.B."/>
            <person name="Li W."/>
            <person name="Chen H.Y."/>
            <person name="Chen S.E."/>
            <person name="Zhou L.G."/>
            <person name="Ni X.B."/>
            <person name="Tian J.H."/>
            <person name="Sheng Y."/>
            <person name="Liu T."/>
            <person name="Pan Y.S."/>
            <person name="Xia L.Y."/>
            <person name="Li J."/>
            <person name="Zhao F."/>
            <person name="Cao W.C."/>
        </authorList>
    </citation>
    <scope>NUCLEOTIDE SEQUENCE [LARGE SCALE GENOMIC DNA]</scope>
    <source>
        <strain evidence="2">HaeL-2018</strain>
    </source>
</reference>
<dbReference type="SUPFAM" id="SSF52540">
    <property type="entry name" value="P-loop containing nucleoside triphosphate hydrolases"/>
    <property type="match status" value="1"/>
</dbReference>
<dbReference type="AlphaFoldDB" id="A0A9J6GS42"/>
<evidence type="ECO:0000313" key="3">
    <source>
        <dbReference type="Proteomes" id="UP000821853"/>
    </source>
</evidence>